<dbReference type="EMBL" id="OV725078">
    <property type="protein sequence ID" value="CAH1392542.1"/>
    <property type="molecule type" value="Genomic_DNA"/>
</dbReference>
<dbReference type="Proteomes" id="UP001152798">
    <property type="component" value="Chromosome 2"/>
</dbReference>
<reference evidence="1" key="1">
    <citation type="submission" date="2022-01" db="EMBL/GenBank/DDBJ databases">
        <authorList>
            <person name="King R."/>
        </authorList>
    </citation>
    <scope>NUCLEOTIDE SEQUENCE</scope>
</reference>
<sequence length="121" mass="13768">MHSNTLAENSYMLLFFVEPNFTLTSAEDEDIEVLPTPDTTIGLTRERKSNFFTRSEVIKLICDPSPFCMNATDLNLNEFLPNAVPRSSCEFVVPWHETALELFVTCYCDSSEFAALCNIVW</sequence>
<keyword evidence="2" id="KW-1185">Reference proteome</keyword>
<protein>
    <submittedName>
        <fullName evidence="1">Uncharacterized protein</fullName>
    </submittedName>
</protein>
<dbReference type="AlphaFoldDB" id="A0A9P0E573"/>
<evidence type="ECO:0000313" key="2">
    <source>
        <dbReference type="Proteomes" id="UP001152798"/>
    </source>
</evidence>
<organism evidence="1 2">
    <name type="scientific">Nezara viridula</name>
    <name type="common">Southern green stink bug</name>
    <name type="synonym">Cimex viridulus</name>
    <dbReference type="NCBI Taxonomy" id="85310"/>
    <lineage>
        <taxon>Eukaryota</taxon>
        <taxon>Metazoa</taxon>
        <taxon>Ecdysozoa</taxon>
        <taxon>Arthropoda</taxon>
        <taxon>Hexapoda</taxon>
        <taxon>Insecta</taxon>
        <taxon>Pterygota</taxon>
        <taxon>Neoptera</taxon>
        <taxon>Paraneoptera</taxon>
        <taxon>Hemiptera</taxon>
        <taxon>Heteroptera</taxon>
        <taxon>Panheteroptera</taxon>
        <taxon>Pentatomomorpha</taxon>
        <taxon>Pentatomoidea</taxon>
        <taxon>Pentatomidae</taxon>
        <taxon>Pentatominae</taxon>
        <taxon>Nezara</taxon>
    </lineage>
</organism>
<accession>A0A9P0E573</accession>
<evidence type="ECO:0000313" key="1">
    <source>
        <dbReference type="EMBL" id="CAH1392542.1"/>
    </source>
</evidence>
<gene>
    <name evidence="1" type="ORF">NEZAVI_LOCUS3345</name>
</gene>
<proteinExistence type="predicted"/>
<name>A0A9P0E573_NEZVI</name>